<dbReference type="STRING" id="28176.CF66_2418"/>
<keyword evidence="3 7" id="KW-0694">RNA-binding</keyword>
<evidence type="ECO:0000256" key="8">
    <source>
        <dbReference type="RuleBase" id="RU003887"/>
    </source>
</evidence>
<dbReference type="InterPro" id="IPR006145">
    <property type="entry name" value="PsdUridine_synth_RsuA/RluA"/>
</dbReference>
<feature type="domain" description="RNA-binding S4" evidence="9">
    <location>
        <begin position="3"/>
        <end position="59"/>
    </location>
</feature>
<keyword evidence="4 8" id="KW-0413">Isomerase</keyword>
<dbReference type="InterPro" id="IPR036986">
    <property type="entry name" value="S4_RNA-bd_sf"/>
</dbReference>
<dbReference type="PROSITE" id="PS50889">
    <property type="entry name" value="S4"/>
    <property type="match status" value="1"/>
</dbReference>
<dbReference type="FunFam" id="3.10.290.10:FF:000003">
    <property type="entry name" value="Pseudouridine synthase"/>
    <property type="match status" value="1"/>
</dbReference>
<reference evidence="10 11" key="1">
    <citation type="journal article" date="2014" name="Environ. Microbiol.">
        <title>Genomic signatures of obligate host dependence in the luminous bacterial symbiont of a vertebrate.</title>
        <authorList>
            <person name="Hendry T.A."/>
            <person name="de Wet J.R."/>
            <person name="Dunlap P.V."/>
        </authorList>
    </citation>
    <scope>NUCLEOTIDE SEQUENCE [LARGE SCALE GENOMIC DNA]</scope>
    <source>
        <strain evidence="10 11">Akat1</strain>
    </source>
</reference>
<dbReference type="GO" id="GO:0003723">
    <property type="term" value="F:RNA binding"/>
    <property type="evidence" value="ECO:0007669"/>
    <property type="project" value="UniProtKB-KW"/>
</dbReference>
<evidence type="ECO:0000256" key="4">
    <source>
        <dbReference type="ARBA" id="ARBA00023235"/>
    </source>
</evidence>
<dbReference type="AlphaFoldDB" id="S3E037"/>
<dbReference type="InterPro" id="IPR020103">
    <property type="entry name" value="PsdUridine_synth_cat_dom_sf"/>
</dbReference>
<dbReference type="Pfam" id="PF01479">
    <property type="entry name" value="S4"/>
    <property type="match status" value="1"/>
</dbReference>
<dbReference type="InterPro" id="IPR020094">
    <property type="entry name" value="TruA/RsuA/RluB/E/F_N"/>
</dbReference>
<dbReference type="PATRIC" id="fig|1236703.3.peg.12"/>
<dbReference type="EC" id="5.4.99.-" evidence="8"/>
<protein>
    <recommendedName>
        <fullName evidence="8">Pseudouridine synthase</fullName>
        <ecNumber evidence="8">5.4.99.-</ecNumber>
    </recommendedName>
</protein>
<dbReference type="GO" id="GO:0005829">
    <property type="term" value="C:cytosol"/>
    <property type="evidence" value="ECO:0007669"/>
    <property type="project" value="UniProtKB-ARBA"/>
</dbReference>
<dbReference type="eggNOG" id="COG1187">
    <property type="taxonomic scope" value="Bacteria"/>
</dbReference>
<dbReference type="GO" id="GO:0000455">
    <property type="term" value="P:enzyme-directed rRNA pseudouridine synthesis"/>
    <property type="evidence" value="ECO:0007669"/>
    <property type="project" value="UniProtKB-ARBA"/>
</dbReference>
<dbReference type="InterPro" id="IPR042092">
    <property type="entry name" value="PsdUridine_s_RsuA/RluB/E/F_cat"/>
</dbReference>
<evidence type="ECO:0000256" key="3">
    <source>
        <dbReference type="ARBA" id="ARBA00022884"/>
    </source>
</evidence>
<dbReference type="InterPro" id="IPR002942">
    <property type="entry name" value="S4_RNA-bd"/>
</dbReference>
<dbReference type="Gene3D" id="3.30.70.580">
    <property type="entry name" value="Pseudouridine synthase I, catalytic domain, N-terminal subdomain"/>
    <property type="match status" value="1"/>
</dbReference>
<dbReference type="PANTHER" id="PTHR47683">
    <property type="entry name" value="PSEUDOURIDINE SYNTHASE FAMILY PROTEIN-RELATED"/>
    <property type="match status" value="1"/>
</dbReference>
<comment type="similarity">
    <text evidence="1 8">Belongs to the pseudouridine synthase RsuA family.</text>
</comment>
<gene>
    <name evidence="10" type="ORF">O1U_0030</name>
</gene>
<organism evidence="10 11">
    <name type="scientific">Candidatus Photodesmus katoptron Akat1</name>
    <dbReference type="NCBI Taxonomy" id="1236703"/>
    <lineage>
        <taxon>Bacteria</taxon>
        <taxon>Pseudomonadati</taxon>
        <taxon>Pseudomonadota</taxon>
        <taxon>Gammaproteobacteria</taxon>
        <taxon>Vibrionales</taxon>
        <taxon>Vibrionaceae</taxon>
        <taxon>Candidatus Photodesmus</taxon>
    </lineage>
</organism>
<evidence type="ECO:0000313" key="11">
    <source>
        <dbReference type="Proteomes" id="UP000053688"/>
    </source>
</evidence>
<dbReference type="GO" id="GO:0160139">
    <property type="term" value="F:23S rRNA pseudouridine(2605) synthase activity"/>
    <property type="evidence" value="ECO:0007669"/>
    <property type="project" value="UniProtKB-EC"/>
</dbReference>
<dbReference type="PANTHER" id="PTHR47683:SF3">
    <property type="entry name" value="RIBOSOMAL LARGE SUBUNIT PSEUDOURIDINE SYNTHASE B"/>
    <property type="match status" value="1"/>
</dbReference>
<dbReference type="Gene3D" id="3.30.70.1560">
    <property type="entry name" value="Alpha-L RNA-binding motif"/>
    <property type="match status" value="1"/>
</dbReference>
<accession>S3E037</accession>
<dbReference type="CDD" id="cd00165">
    <property type="entry name" value="S4"/>
    <property type="match status" value="1"/>
</dbReference>
<sequence length="248" mass="28749">MSEKLQKILARSGYGSRRQLEFLIKNGRISVNGSIAKLGQRISLKDISKLKIIIDDFIVPLKCLNKISYRVIAYHKLEGELCTQRISKDYLTVFEHLPKILNSRWISIGRLDVNTSGLLLFTNDGELANRLMHPFYHIDREYLVRVFGKLNEKKVKKLTSGVELEDGIARFEDVKYSGGRGINKTFYVVINEGRNRIVRRLWNSQGVMVNRLKRVRYGPIYLDKKLLPGNWQEVESKKVNELRSLVKL</sequence>
<dbReference type="SMART" id="SM00363">
    <property type="entry name" value="S4"/>
    <property type="match status" value="1"/>
</dbReference>
<evidence type="ECO:0000256" key="6">
    <source>
        <dbReference type="ARBA" id="ARBA00037383"/>
    </source>
</evidence>
<dbReference type="NCBIfam" id="TIGR00093">
    <property type="entry name" value="pseudouridine synthase"/>
    <property type="match status" value="1"/>
</dbReference>
<keyword evidence="2" id="KW-0698">rRNA processing</keyword>
<evidence type="ECO:0000256" key="1">
    <source>
        <dbReference type="ARBA" id="ARBA00008348"/>
    </source>
</evidence>
<evidence type="ECO:0000256" key="2">
    <source>
        <dbReference type="ARBA" id="ARBA00022552"/>
    </source>
</evidence>
<dbReference type="Proteomes" id="UP000053688">
    <property type="component" value="Unassembled WGS sequence"/>
</dbReference>
<comment type="function">
    <text evidence="6">Responsible for synthesis of pseudouridine from uracil-2605 in 23S ribosomal RNA.</text>
</comment>
<dbReference type="InterPro" id="IPR000748">
    <property type="entry name" value="PsdUridine_synth_RsuA/RluB/E/F"/>
</dbReference>
<dbReference type="PROSITE" id="PS01149">
    <property type="entry name" value="PSI_RSU"/>
    <property type="match status" value="1"/>
</dbReference>
<proteinExistence type="inferred from homology"/>
<dbReference type="FunFam" id="3.30.70.1560:FF:000001">
    <property type="entry name" value="Pseudouridine synthase"/>
    <property type="match status" value="1"/>
</dbReference>
<dbReference type="EMBL" id="AMSD01000001">
    <property type="protein sequence ID" value="EPE37576.1"/>
    <property type="molecule type" value="Genomic_DNA"/>
</dbReference>
<keyword evidence="11" id="KW-1185">Reference proteome</keyword>
<comment type="catalytic activity">
    <reaction evidence="5">
        <text>uridine(2605) in 23S rRNA = pseudouridine(2605) in 23S rRNA</text>
        <dbReference type="Rhea" id="RHEA:42520"/>
        <dbReference type="Rhea" id="RHEA-COMP:10095"/>
        <dbReference type="Rhea" id="RHEA-COMP:10096"/>
        <dbReference type="ChEBI" id="CHEBI:65314"/>
        <dbReference type="ChEBI" id="CHEBI:65315"/>
        <dbReference type="EC" id="5.4.99.22"/>
    </reaction>
</comment>
<dbReference type="Gene3D" id="3.10.290.10">
    <property type="entry name" value="RNA-binding S4 domain"/>
    <property type="match status" value="1"/>
</dbReference>
<dbReference type="SUPFAM" id="SSF55174">
    <property type="entry name" value="Alpha-L RNA-binding motif"/>
    <property type="match status" value="1"/>
</dbReference>
<comment type="caution">
    <text evidence="10">The sequence shown here is derived from an EMBL/GenBank/DDBJ whole genome shotgun (WGS) entry which is preliminary data.</text>
</comment>
<evidence type="ECO:0000313" key="10">
    <source>
        <dbReference type="EMBL" id="EPE37576.1"/>
    </source>
</evidence>
<evidence type="ECO:0000256" key="5">
    <source>
        <dbReference type="ARBA" id="ARBA00036944"/>
    </source>
</evidence>
<dbReference type="SUPFAM" id="SSF55120">
    <property type="entry name" value="Pseudouridine synthase"/>
    <property type="match status" value="1"/>
</dbReference>
<dbReference type="InterPro" id="IPR050343">
    <property type="entry name" value="RsuA_PseudoU_synthase"/>
</dbReference>
<name>S3E037_9GAMM</name>
<dbReference type="Pfam" id="PF00849">
    <property type="entry name" value="PseudoU_synth_2"/>
    <property type="match status" value="1"/>
</dbReference>
<evidence type="ECO:0000256" key="7">
    <source>
        <dbReference type="PROSITE-ProRule" id="PRU00182"/>
    </source>
</evidence>
<evidence type="ECO:0000259" key="9">
    <source>
        <dbReference type="SMART" id="SM00363"/>
    </source>
</evidence>
<dbReference type="InterPro" id="IPR018496">
    <property type="entry name" value="PsdUridine_synth_RsuA/RluB_CS"/>
</dbReference>
<dbReference type="NCBIfam" id="NF007976">
    <property type="entry name" value="PRK10700.1"/>
    <property type="match status" value="1"/>
</dbReference>